<name>A0A917B420_HALAA</name>
<dbReference type="SMART" id="SM00448">
    <property type="entry name" value="REC"/>
    <property type="match status" value="1"/>
</dbReference>
<evidence type="ECO:0000256" key="2">
    <source>
        <dbReference type="PROSITE-ProRule" id="PRU00169"/>
    </source>
</evidence>
<dbReference type="RefSeq" id="WP_188377244.1">
    <property type="nucleotide sequence ID" value="NZ_BMEL01000002.1"/>
</dbReference>
<keyword evidence="5" id="KW-1185">Reference proteome</keyword>
<accession>A0A917B420</accession>
<comment type="caution">
    <text evidence="4">The sequence shown here is derived from an EMBL/GenBank/DDBJ whole genome shotgun (WGS) entry which is preliminary data.</text>
</comment>
<dbReference type="PANTHER" id="PTHR45526:SF1">
    <property type="entry name" value="TRANSCRIPTIONAL REGULATORY PROTEIN DCUR-RELATED"/>
    <property type="match status" value="1"/>
</dbReference>
<proteinExistence type="predicted"/>
<dbReference type="PANTHER" id="PTHR45526">
    <property type="entry name" value="TRANSCRIPTIONAL REGULATORY PROTEIN DPIA"/>
    <property type="match status" value="1"/>
</dbReference>
<reference evidence="4" key="2">
    <citation type="submission" date="2020-09" db="EMBL/GenBank/DDBJ databases">
        <authorList>
            <person name="Sun Q."/>
            <person name="Zhou Y."/>
        </authorList>
    </citation>
    <scope>NUCLEOTIDE SEQUENCE</scope>
    <source>
        <strain evidence="4">CGMCC 1.12153</strain>
    </source>
</reference>
<dbReference type="Gene3D" id="1.10.10.10">
    <property type="entry name" value="Winged helix-like DNA-binding domain superfamily/Winged helix DNA-binding domain"/>
    <property type="match status" value="1"/>
</dbReference>
<dbReference type="SUPFAM" id="SSF52172">
    <property type="entry name" value="CheY-like"/>
    <property type="match status" value="1"/>
</dbReference>
<dbReference type="GO" id="GO:0000156">
    <property type="term" value="F:phosphorelay response regulator activity"/>
    <property type="evidence" value="ECO:0007669"/>
    <property type="project" value="TreeGrafter"/>
</dbReference>
<dbReference type="InterPro" id="IPR051271">
    <property type="entry name" value="2C-system_Tx_regulators"/>
</dbReference>
<evidence type="ECO:0000313" key="4">
    <source>
        <dbReference type="EMBL" id="GGF20450.1"/>
    </source>
</evidence>
<dbReference type="SUPFAM" id="SSF46785">
    <property type="entry name" value="Winged helix' DNA-binding domain"/>
    <property type="match status" value="1"/>
</dbReference>
<evidence type="ECO:0000259" key="3">
    <source>
        <dbReference type="PROSITE" id="PS50110"/>
    </source>
</evidence>
<reference evidence="4" key="1">
    <citation type="journal article" date="2014" name="Int. J. Syst. Evol. Microbiol.">
        <title>Complete genome sequence of Corynebacterium casei LMG S-19264T (=DSM 44701T), isolated from a smear-ripened cheese.</title>
        <authorList>
            <consortium name="US DOE Joint Genome Institute (JGI-PGF)"/>
            <person name="Walter F."/>
            <person name="Albersmeier A."/>
            <person name="Kalinowski J."/>
            <person name="Ruckert C."/>
        </authorList>
    </citation>
    <scope>NUCLEOTIDE SEQUENCE</scope>
    <source>
        <strain evidence="4">CGMCC 1.12153</strain>
    </source>
</reference>
<dbReference type="InterPro" id="IPR011006">
    <property type="entry name" value="CheY-like_superfamily"/>
</dbReference>
<dbReference type="Gene3D" id="3.40.50.2300">
    <property type="match status" value="1"/>
</dbReference>
<gene>
    <name evidence="4" type="ORF">GCM10010954_18980</name>
</gene>
<organism evidence="4 5">
    <name type="scientific">Halobacillus andaensis</name>
    <dbReference type="NCBI Taxonomy" id="1176239"/>
    <lineage>
        <taxon>Bacteria</taxon>
        <taxon>Bacillati</taxon>
        <taxon>Bacillota</taxon>
        <taxon>Bacilli</taxon>
        <taxon>Bacillales</taxon>
        <taxon>Bacillaceae</taxon>
        <taxon>Halobacillus</taxon>
    </lineage>
</organism>
<protein>
    <recommendedName>
        <fullName evidence="3">Response regulatory domain-containing protein</fullName>
    </recommendedName>
</protein>
<dbReference type="InterPro" id="IPR036388">
    <property type="entry name" value="WH-like_DNA-bd_sf"/>
</dbReference>
<evidence type="ECO:0000313" key="5">
    <source>
        <dbReference type="Proteomes" id="UP000660110"/>
    </source>
</evidence>
<dbReference type="Pfam" id="PF00072">
    <property type="entry name" value="Response_reg"/>
    <property type="match status" value="1"/>
</dbReference>
<dbReference type="CDD" id="cd00156">
    <property type="entry name" value="REC"/>
    <property type="match status" value="1"/>
</dbReference>
<dbReference type="Proteomes" id="UP000660110">
    <property type="component" value="Unassembled WGS sequence"/>
</dbReference>
<sequence>MRLLIVDDDEAMREMMKDLCERDGLTADTAVDGRDGLYLFNKNHYDILIVDYHMPILDGLEMVKQVRYENQQIPILVLTEDDRYETAEEFLQEGATDFALKPIKALDIISRIHLHIQIVNMRNRLKIEEDVYTAKGISKGTLDSIAAYLKEHHTPKSVDEISSSVGLAYPTVYRYLMHLLEDGKVKQVVRHQKIGRPKKLYEWYTH</sequence>
<keyword evidence="1" id="KW-0902">Two-component regulatory system</keyword>
<dbReference type="EMBL" id="BMEL01000002">
    <property type="protein sequence ID" value="GGF20450.1"/>
    <property type="molecule type" value="Genomic_DNA"/>
</dbReference>
<dbReference type="PROSITE" id="PS50110">
    <property type="entry name" value="RESPONSE_REGULATORY"/>
    <property type="match status" value="1"/>
</dbReference>
<feature type="modified residue" description="4-aspartylphosphate" evidence="2">
    <location>
        <position position="51"/>
    </location>
</feature>
<evidence type="ECO:0000256" key="1">
    <source>
        <dbReference type="ARBA" id="ARBA00023012"/>
    </source>
</evidence>
<feature type="domain" description="Response regulatory" evidence="3">
    <location>
        <begin position="2"/>
        <end position="116"/>
    </location>
</feature>
<dbReference type="InterPro" id="IPR036390">
    <property type="entry name" value="WH_DNA-bd_sf"/>
</dbReference>
<keyword evidence="2" id="KW-0597">Phosphoprotein</keyword>
<dbReference type="AlphaFoldDB" id="A0A917B420"/>
<dbReference type="InterPro" id="IPR001789">
    <property type="entry name" value="Sig_transdc_resp-reg_receiver"/>
</dbReference>